<keyword evidence="3" id="KW-1185">Reference proteome</keyword>
<sequence length="101" mass="11356">MSNILDELKEGIDELKRIVSTAIPTGQMPNDADQNQFLTVAAAAEYLGLKTSTIYAYTRNRKIRHYKRGSTIYFKKSEINAYIEAGLVESKGASNKRVKQL</sequence>
<accession>A0A9X1PHH9</accession>
<protein>
    <submittedName>
        <fullName evidence="2">Helix-turn-helix domain-containing protein</fullName>
    </submittedName>
</protein>
<dbReference type="SUPFAM" id="SSF46955">
    <property type="entry name" value="Putative DNA-binding domain"/>
    <property type="match status" value="1"/>
</dbReference>
<name>A0A9X1PHH9_9BACT</name>
<evidence type="ECO:0000313" key="3">
    <source>
        <dbReference type="Proteomes" id="UP001139000"/>
    </source>
</evidence>
<dbReference type="InterPro" id="IPR041657">
    <property type="entry name" value="HTH_17"/>
</dbReference>
<dbReference type="NCBIfam" id="TIGR01764">
    <property type="entry name" value="excise"/>
    <property type="match status" value="1"/>
</dbReference>
<dbReference type="Proteomes" id="UP001139000">
    <property type="component" value="Unassembled WGS sequence"/>
</dbReference>
<dbReference type="AlphaFoldDB" id="A0A9X1PHH9"/>
<dbReference type="EMBL" id="JAJTTC010000001">
    <property type="protein sequence ID" value="MCF0060139.1"/>
    <property type="molecule type" value="Genomic_DNA"/>
</dbReference>
<gene>
    <name evidence="2" type="ORF">LXM26_01435</name>
</gene>
<dbReference type="GO" id="GO:0003677">
    <property type="term" value="F:DNA binding"/>
    <property type="evidence" value="ECO:0007669"/>
    <property type="project" value="InterPro"/>
</dbReference>
<reference evidence="2" key="1">
    <citation type="submission" date="2021-12" db="EMBL/GenBank/DDBJ databases">
        <title>Novel species in genus Dyadobacter.</title>
        <authorList>
            <person name="Ma C."/>
        </authorList>
    </citation>
    <scope>NUCLEOTIDE SEQUENCE</scope>
    <source>
        <strain evidence="2">LJ419</strain>
    </source>
</reference>
<dbReference type="InterPro" id="IPR010093">
    <property type="entry name" value="SinI_DNA-bd"/>
</dbReference>
<organism evidence="2 3">
    <name type="scientific">Dyadobacter chenwenxiniae</name>
    <dbReference type="NCBI Taxonomy" id="2906456"/>
    <lineage>
        <taxon>Bacteria</taxon>
        <taxon>Pseudomonadati</taxon>
        <taxon>Bacteroidota</taxon>
        <taxon>Cytophagia</taxon>
        <taxon>Cytophagales</taxon>
        <taxon>Spirosomataceae</taxon>
        <taxon>Dyadobacter</taxon>
    </lineage>
</organism>
<dbReference type="InterPro" id="IPR009061">
    <property type="entry name" value="DNA-bd_dom_put_sf"/>
</dbReference>
<proteinExistence type="predicted"/>
<dbReference type="Pfam" id="PF12728">
    <property type="entry name" value="HTH_17"/>
    <property type="match status" value="1"/>
</dbReference>
<feature type="domain" description="Helix-turn-helix" evidence="1">
    <location>
        <begin position="37"/>
        <end position="85"/>
    </location>
</feature>
<dbReference type="RefSeq" id="WP_234652689.1">
    <property type="nucleotide sequence ID" value="NZ_CP094997.1"/>
</dbReference>
<comment type="caution">
    <text evidence="2">The sequence shown here is derived from an EMBL/GenBank/DDBJ whole genome shotgun (WGS) entry which is preliminary data.</text>
</comment>
<evidence type="ECO:0000259" key="1">
    <source>
        <dbReference type="Pfam" id="PF12728"/>
    </source>
</evidence>
<evidence type="ECO:0000313" key="2">
    <source>
        <dbReference type="EMBL" id="MCF0060139.1"/>
    </source>
</evidence>